<evidence type="ECO:0000313" key="2">
    <source>
        <dbReference type="EMBL" id="GHE88511.1"/>
    </source>
</evidence>
<proteinExistence type="predicted"/>
<dbReference type="EMBL" id="BNBT01000157">
    <property type="protein sequence ID" value="GHE88511.1"/>
    <property type="molecule type" value="Genomic_DNA"/>
</dbReference>
<reference evidence="2" key="1">
    <citation type="journal article" date="2014" name="Int. J. Syst. Evol. Microbiol.">
        <title>Complete genome sequence of Corynebacterium casei LMG S-19264T (=DSM 44701T), isolated from a smear-ripened cheese.</title>
        <authorList>
            <consortium name="US DOE Joint Genome Institute (JGI-PGF)"/>
            <person name="Walter F."/>
            <person name="Albersmeier A."/>
            <person name="Kalinowski J."/>
            <person name="Ruckert C."/>
        </authorList>
    </citation>
    <scope>NUCLEOTIDE SEQUENCE</scope>
    <source>
        <strain evidence="2">JCM 4784</strain>
    </source>
</reference>
<feature type="transmembrane region" description="Helical" evidence="1">
    <location>
        <begin position="16"/>
        <end position="34"/>
    </location>
</feature>
<keyword evidence="1" id="KW-1133">Transmembrane helix</keyword>
<name>A0A919DXP8_9ACTN</name>
<feature type="transmembrane region" description="Helical" evidence="1">
    <location>
        <begin position="40"/>
        <end position="59"/>
    </location>
</feature>
<accession>A0A919DXP8</accession>
<dbReference type="AlphaFoldDB" id="A0A919DXP8"/>
<protein>
    <submittedName>
        <fullName evidence="2">Uncharacterized protein</fullName>
    </submittedName>
</protein>
<gene>
    <name evidence="2" type="ORF">GCM10018785_64870</name>
</gene>
<keyword evidence="3" id="KW-1185">Reference proteome</keyword>
<evidence type="ECO:0000313" key="3">
    <source>
        <dbReference type="Proteomes" id="UP000608024"/>
    </source>
</evidence>
<sequence length="174" mass="17129">MDRGLVGPGADPAERGLVYGTAAAGTGLAVAAVAPAAPPLWAVALVGLVAFDLFGGAAANATAAAKRAFHAPGRTARHHLGFVAAHGQPFLLALAVPGLGWVAAAVLYALALAGAVAVTAAPGAVRRPVAFSATALALGVTTVTVDVPGELAWLAPVLFVKLLLGHLLPEESRG</sequence>
<keyword evidence="1" id="KW-0472">Membrane</keyword>
<evidence type="ECO:0000256" key="1">
    <source>
        <dbReference type="SAM" id="Phobius"/>
    </source>
</evidence>
<dbReference type="Proteomes" id="UP000608024">
    <property type="component" value="Unassembled WGS sequence"/>
</dbReference>
<organism evidence="2 3">
    <name type="scientific">Streptomyces longispororuber</name>
    <dbReference type="NCBI Taxonomy" id="68230"/>
    <lineage>
        <taxon>Bacteria</taxon>
        <taxon>Bacillati</taxon>
        <taxon>Actinomycetota</taxon>
        <taxon>Actinomycetes</taxon>
        <taxon>Kitasatosporales</taxon>
        <taxon>Streptomycetaceae</taxon>
        <taxon>Streptomyces</taxon>
    </lineage>
</organism>
<keyword evidence="1" id="KW-0812">Transmembrane</keyword>
<reference evidence="2" key="2">
    <citation type="submission" date="2020-09" db="EMBL/GenBank/DDBJ databases">
        <authorList>
            <person name="Sun Q."/>
            <person name="Ohkuma M."/>
        </authorList>
    </citation>
    <scope>NUCLEOTIDE SEQUENCE</scope>
    <source>
        <strain evidence="2">JCM 4784</strain>
    </source>
</reference>
<comment type="caution">
    <text evidence="2">The sequence shown here is derived from an EMBL/GenBank/DDBJ whole genome shotgun (WGS) entry which is preliminary data.</text>
</comment>